<organism evidence="10 11">
    <name type="scientific">Kocuria soli</name>
    <dbReference type="NCBI Taxonomy" id="2485125"/>
    <lineage>
        <taxon>Bacteria</taxon>
        <taxon>Bacillati</taxon>
        <taxon>Actinomycetota</taxon>
        <taxon>Actinomycetes</taxon>
        <taxon>Micrococcales</taxon>
        <taxon>Micrococcaceae</taxon>
        <taxon>Kocuria</taxon>
    </lineage>
</organism>
<dbReference type="CDD" id="cd05401">
    <property type="entry name" value="NT_GlnE_GlnD_like"/>
    <property type="match status" value="2"/>
</dbReference>
<evidence type="ECO:0000256" key="1">
    <source>
        <dbReference type="ARBA" id="ARBA00022679"/>
    </source>
</evidence>
<feature type="domain" description="PII-uridylyltransferase/Glutamine-synthetase adenylyltransferase" evidence="9">
    <location>
        <begin position="384"/>
        <end position="530"/>
    </location>
</feature>
<evidence type="ECO:0000256" key="2">
    <source>
        <dbReference type="ARBA" id="ARBA00022695"/>
    </source>
</evidence>
<accession>A0A3N3ZT80</accession>
<dbReference type="Gene3D" id="3.30.460.10">
    <property type="entry name" value="Beta Polymerase, domain 2"/>
    <property type="match status" value="2"/>
</dbReference>
<dbReference type="EC" id="2.7.7.42" evidence="10"/>
<dbReference type="InterPro" id="IPR005190">
    <property type="entry name" value="GlnE_rpt_dom"/>
</dbReference>
<evidence type="ECO:0000256" key="3">
    <source>
        <dbReference type="ARBA" id="ARBA00022741"/>
    </source>
</evidence>
<dbReference type="PANTHER" id="PTHR30621:SF0">
    <property type="entry name" value="BIFUNCTIONAL GLUTAMINE SYNTHETASE ADENYLYLTRANSFERASE_ADENYLYL-REMOVING ENZYME"/>
    <property type="match status" value="1"/>
</dbReference>
<evidence type="ECO:0000256" key="5">
    <source>
        <dbReference type="ARBA" id="ARBA00022842"/>
    </source>
</evidence>
<feature type="domain" description="PII-uridylyltransferase/Glutamine-synthetase adenylyltransferase" evidence="9">
    <location>
        <begin position="913"/>
        <end position="1054"/>
    </location>
</feature>
<dbReference type="EC" id="2.7.7.89" evidence="10"/>
<dbReference type="GO" id="GO:0008882">
    <property type="term" value="F:[glutamate-ammonia-ligase] adenylyltransferase activity"/>
    <property type="evidence" value="ECO:0007669"/>
    <property type="project" value="UniProtKB-EC"/>
</dbReference>
<sequence>MAPAAPGAGPNDTVDELTDGRLIHVGFEDLRNARRWLGFPELASANRETILGALERYAASPDTAVRSLVRLIEVHPRAVDYVRGDVDRAMPLIRLLGASEALGEFMIRHPENLDLVDEPLETDPSEISGDTFRAELLTAVGAERAHRSPVASLTGAGAYQALRVAYRRALTRIALKDLGSANPVDELPAVGRQLADLAAAAVDAGLSVSRAEAIAAADDDVARWLPRLSLAVIGMGKCGARELNYISDVDVIYVHELLPDSETDSQEVSGTGSLAPPDDDRVAVLAADLASGTARAIMTTGPEPPLWELDANLRPEGKDGPLSRTVDSHVRYYKKWAKSWEFQALLKARPMAGDRELGERYAEAITPFVWQSSQREGFVESVQAMRRRVTDSIPADERERQIKLGPGGLRDVEFTVQLLQLVHGHKDERVRTQATTQSLQALSDCGYIARKDAEQFNAHYRWLRLLEHRIQLFRLRRTHLMPTKATELSVIAHAVQPPDWEGPHRPSGEALVEQWRKVKRQVRGMHEKIFYRPLLAALSKTGLDGVALSDEQVRDRLEALGYRDPRAAQRHLEALTKGVSRRAEILRTLLPVLLEWIGQGVDADAGLLGFRRVSEALGTTPWYLRMLRDSNMAAERLCQVLSSSRYVTDALENLPEAVAWLGKDEDLVPRSFENMWEEIQAQMERHDDAAAAIRMIRLLRRREVVRVALADACGVLDVDAVVQALSDIDRATVLGALHVAEREIYVAEGEGCLADVLVIAMGRQGGREIGYGSDADVMYAYARCTGDHDHGHRGLEEAPDGGSEQAASDQAHRVIQRMTQLLKAPCTPPLVAERPLEIDNDLRPEGKQGAMVRSVDSYREYYDRWADTWEFQALTRARHMAGSNAVSEQFLEVIDVHRYPAEFTARQLQDIRRMKARVENERLPRGADPYRHLKLGRGGLSDVEWLAQTLQLQHAHAHAGLRTTSTLRTLQAAVEAGLLEELDADALSKAWRLCTLIRNYNVLRTGRASDVLPKAGLDMEAVARWCGYPPGEASRLEDDFLRITRHSRAVFERIFYGR</sequence>
<dbReference type="InterPro" id="IPR043519">
    <property type="entry name" value="NT_sf"/>
</dbReference>
<proteinExistence type="predicted"/>
<protein>
    <submittedName>
        <fullName evidence="10">Bifunctional [glutamine synthetase] adenylyltransferase/[glutamine synthetase]-adenylyl-L-tyrosine phosphorylase</fullName>
        <ecNumber evidence="10">2.7.7.42</ecNumber>
        <ecNumber evidence="10">2.7.7.89</ecNumber>
    </submittedName>
</protein>
<dbReference type="Gene3D" id="1.20.120.1510">
    <property type="match status" value="1"/>
</dbReference>
<keyword evidence="4" id="KW-0067">ATP-binding</keyword>
<reference evidence="10 11" key="1">
    <citation type="submission" date="2018-10" db="EMBL/GenBank/DDBJ databases">
        <title>Kocuria sp. M5W7-7, whole genome shotgun sequence.</title>
        <authorList>
            <person name="Tuo L."/>
        </authorList>
    </citation>
    <scope>NUCLEOTIDE SEQUENCE [LARGE SCALE GENOMIC DNA]</scope>
    <source>
        <strain evidence="10 11">M5W7-7</strain>
    </source>
</reference>
<evidence type="ECO:0000256" key="7">
    <source>
        <dbReference type="SAM" id="MobiDB-lite"/>
    </source>
</evidence>
<keyword evidence="11" id="KW-1185">Reference proteome</keyword>
<dbReference type="InterPro" id="IPR023057">
    <property type="entry name" value="GlnE"/>
</dbReference>
<keyword evidence="3" id="KW-0547">Nucleotide-binding</keyword>
<evidence type="ECO:0000313" key="11">
    <source>
        <dbReference type="Proteomes" id="UP000270616"/>
    </source>
</evidence>
<keyword evidence="6" id="KW-0511">Multifunctional enzyme</keyword>
<dbReference type="AlphaFoldDB" id="A0A3N3ZT80"/>
<dbReference type="RefSeq" id="WP_123824557.1">
    <property type="nucleotide sequence ID" value="NZ_RKMF01000004.1"/>
</dbReference>
<dbReference type="Pfam" id="PF08335">
    <property type="entry name" value="GlnD_UR_UTase"/>
    <property type="match status" value="2"/>
</dbReference>
<dbReference type="Pfam" id="PF03710">
    <property type="entry name" value="GlnE"/>
    <property type="match status" value="2"/>
</dbReference>
<dbReference type="SUPFAM" id="SSF81301">
    <property type="entry name" value="Nucleotidyltransferase"/>
    <property type="match status" value="2"/>
</dbReference>
<feature type="domain" description="Glutamate-ammonia ligase adenylyltransferase repeated" evidence="8">
    <location>
        <begin position="635"/>
        <end position="892"/>
    </location>
</feature>
<evidence type="ECO:0000259" key="8">
    <source>
        <dbReference type="Pfam" id="PF03710"/>
    </source>
</evidence>
<dbReference type="GO" id="GO:0005829">
    <property type="term" value="C:cytosol"/>
    <property type="evidence" value="ECO:0007669"/>
    <property type="project" value="TreeGrafter"/>
</dbReference>
<dbReference type="Proteomes" id="UP000270616">
    <property type="component" value="Unassembled WGS sequence"/>
</dbReference>
<dbReference type="GO" id="GO:0005524">
    <property type="term" value="F:ATP binding"/>
    <property type="evidence" value="ECO:0007669"/>
    <property type="project" value="UniProtKB-KW"/>
</dbReference>
<keyword evidence="5" id="KW-0460">Magnesium</keyword>
<gene>
    <name evidence="10" type="ORF">EDL96_04110</name>
</gene>
<evidence type="ECO:0000259" key="9">
    <source>
        <dbReference type="Pfam" id="PF08335"/>
    </source>
</evidence>
<feature type="region of interest" description="Disordered" evidence="7">
    <location>
        <begin position="790"/>
        <end position="810"/>
    </location>
</feature>
<dbReference type="GO" id="GO:0047388">
    <property type="term" value="F:[glutamine synthetase]-adenylyl-L-tyrosine phosphorylase activity"/>
    <property type="evidence" value="ECO:0007669"/>
    <property type="project" value="UniProtKB-EC"/>
</dbReference>
<dbReference type="EMBL" id="RKMF01000004">
    <property type="protein sequence ID" value="ROZ63975.1"/>
    <property type="molecule type" value="Genomic_DNA"/>
</dbReference>
<dbReference type="GO" id="GO:0000820">
    <property type="term" value="P:regulation of glutamine family amino acid metabolic process"/>
    <property type="evidence" value="ECO:0007669"/>
    <property type="project" value="TreeGrafter"/>
</dbReference>
<dbReference type="NCBIfam" id="NF010707">
    <property type="entry name" value="PRK14109.1"/>
    <property type="match status" value="1"/>
</dbReference>
<evidence type="ECO:0000256" key="4">
    <source>
        <dbReference type="ARBA" id="ARBA00022840"/>
    </source>
</evidence>
<dbReference type="SUPFAM" id="SSF81593">
    <property type="entry name" value="Nucleotidyltransferase substrate binding subunit/domain"/>
    <property type="match status" value="2"/>
</dbReference>
<evidence type="ECO:0000313" key="10">
    <source>
        <dbReference type="EMBL" id="ROZ63975.1"/>
    </source>
</evidence>
<keyword evidence="2 10" id="KW-0548">Nucleotidyltransferase</keyword>
<dbReference type="Gene3D" id="1.20.120.330">
    <property type="entry name" value="Nucleotidyltransferases domain 2"/>
    <property type="match status" value="2"/>
</dbReference>
<dbReference type="PANTHER" id="PTHR30621">
    <property type="entry name" value="GLUTAMINE SYNTHETASE ADENYLYLTRANSFERASE"/>
    <property type="match status" value="1"/>
</dbReference>
<comment type="caution">
    <text evidence="10">The sequence shown here is derived from an EMBL/GenBank/DDBJ whole genome shotgun (WGS) entry which is preliminary data.</text>
</comment>
<dbReference type="OrthoDB" id="9759366at2"/>
<keyword evidence="1 10" id="KW-0808">Transferase</keyword>
<evidence type="ECO:0000256" key="6">
    <source>
        <dbReference type="ARBA" id="ARBA00023268"/>
    </source>
</evidence>
<dbReference type="InterPro" id="IPR013546">
    <property type="entry name" value="PII_UdlTrfase/GS_AdlTrfase"/>
</dbReference>
<name>A0A3N3ZT80_9MICC</name>
<feature type="domain" description="Glutamate-ammonia ligase adenylyltransferase repeated" evidence="8">
    <location>
        <begin position="92"/>
        <end position="361"/>
    </location>
</feature>